<accession>A0A6M0RBL6</accession>
<dbReference type="Proteomes" id="UP000473885">
    <property type="component" value="Unassembled WGS sequence"/>
</dbReference>
<dbReference type="Pfam" id="PF04122">
    <property type="entry name" value="CW_binding_2"/>
    <property type="match status" value="3"/>
</dbReference>
<feature type="chain" id="PRO_5026809593" evidence="1">
    <location>
        <begin position="31"/>
        <end position="747"/>
    </location>
</feature>
<dbReference type="EMBL" id="SXDP01000005">
    <property type="protein sequence ID" value="NEZ47187.1"/>
    <property type="molecule type" value="Genomic_DNA"/>
</dbReference>
<dbReference type="PANTHER" id="PTHR30032:SF8">
    <property type="entry name" value="GERMINATION-SPECIFIC N-ACETYLMURAMOYL-L-ALANINE AMIDASE"/>
    <property type="match status" value="1"/>
</dbReference>
<keyword evidence="3" id="KW-1185">Reference proteome</keyword>
<dbReference type="RefSeq" id="WP_163249269.1">
    <property type="nucleotide sequence ID" value="NZ_SXDP01000005.1"/>
</dbReference>
<sequence>MNKKTIKSLSNCTMAAVALTIGISTGNVQAQNSNVQRFAGNDRYETAANVAKLNWESGKTDNVILVSGGGYADALSASLLAQKLNAPILLTEKDVLNKNTYDAMNKLGAKNVYILGSEGVVSNNIKASLEKSGKKVIRLAGKDRYETNIAIANELVSKHGVTANEVLVVNGNRYLADALTAAPVAAKEGKILLLVGEDESTSNEAKKFIDKHNSKVTVIGRDVTVSDTIYNKLRASKRINGGADRFETNRLVLDAFKLKGSHVYIANGEKNHLVDSLVASALAGKYKSPIVLVSNGKESDSKAVSYIKNNLKINDKVNLNVIGSEKILSKDLVQKINEVIEIKELPNKPEDNLKNISLDIVREDGRTTVDEDYETPGVQISLNNNESIKFKILEKADKTTVVKDITVQSIDLGKNSVVNKDVSGETITLTAVKEGKSTVTIGQGQQNIKLDVTVKRPYLPPVKENNHNVVPELNPVEVPPVVEPEPEVVPELRGESEVVKKPELKPASEVVEKAESKRELVVNNHKVELESSIERHGQRGSMGTEQKSHVKIIIPENDGLIKNEHDITIAGKQVKVKSGDNATAIKHKIIEIFKDNKDWDVENIYIVEQGNKPSTVSFTSKHYENNINDLAQNTDEVKFEQRDESYGRKPIYEIKEICNINVIGVSNKQETIKVNVSAEKNHVLNQTVNIDVKPTDTTKDVARSIYNAFKKNGTLIHVYNMTLDERNSRIILTQKMGELLDTKVTIK</sequence>
<reference evidence="2 3" key="1">
    <citation type="submission" date="2019-04" db="EMBL/GenBank/DDBJ databases">
        <title>Genome sequencing of Clostridium botulinum Groups I-IV and Clostridium butyricum.</title>
        <authorList>
            <person name="Brunt J."/>
            <person name="Van Vliet A.H.M."/>
            <person name="Stringer S.C."/>
            <person name="Carter A.T."/>
            <person name="Peck M.W."/>
        </authorList>
    </citation>
    <scope>NUCLEOTIDE SEQUENCE [LARGE SCALE GENOMIC DNA]</scope>
    <source>
        <strain evidence="2 3">IFR 18/094</strain>
    </source>
</reference>
<feature type="signal peptide" evidence="1">
    <location>
        <begin position="1"/>
        <end position="30"/>
    </location>
</feature>
<comment type="caution">
    <text evidence="2">The sequence shown here is derived from an EMBL/GenBank/DDBJ whole genome shotgun (WGS) entry which is preliminary data.</text>
</comment>
<dbReference type="InterPro" id="IPR007253">
    <property type="entry name" value="Cell_wall-bd_2"/>
</dbReference>
<dbReference type="Gene3D" id="3.40.50.12090">
    <property type="match status" value="2"/>
</dbReference>
<evidence type="ECO:0000313" key="3">
    <source>
        <dbReference type="Proteomes" id="UP000473885"/>
    </source>
</evidence>
<evidence type="ECO:0000313" key="2">
    <source>
        <dbReference type="EMBL" id="NEZ47187.1"/>
    </source>
</evidence>
<protein>
    <submittedName>
        <fullName evidence="2">Cell wall-binding repeat-containing protein</fullName>
    </submittedName>
</protein>
<name>A0A6M0RBL6_9CLOT</name>
<gene>
    <name evidence="2" type="ORF">FDF74_08190</name>
</gene>
<keyword evidence="1" id="KW-0732">Signal</keyword>
<proteinExistence type="predicted"/>
<organism evidence="2 3">
    <name type="scientific">Clostridium niameyense</name>
    <dbReference type="NCBI Taxonomy" id="1622073"/>
    <lineage>
        <taxon>Bacteria</taxon>
        <taxon>Bacillati</taxon>
        <taxon>Bacillota</taxon>
        <taxon>Clostridia</taxon>
        <taxon>Eubacteriales</taxon>
        <taxon>Clostridiaceae</taxon>
        <taxon>Clostridium</taxon>
    </lineage>
</organism>
<dbReference type="PANTHER" id="PTHR30032">
    <property type="entry name" value="N-ACETYLMURAMOYL-L-ALANINE AMIDASE-RELATED"/>
    <property type="match status" value="1"/>
</dbReference>
<dbReference type="AlphaFoldDB" id="A0A6M0RBL6"/>
<dbReference type="InterPro" id="IPR051922">
    <property type="entry name" value="Bact_Sporulation_Assoc"/>
</dbReference>
<evidence type="ECO:0000256" key="1">
    <source>
        <dbReference type="SAM" id="SignalP"/>
    </source>
</evidence>